<keyword evidence="4" id="KW-1185">Reference proteome</keyword>
<gene>
    <name evidence="3" type="ORF">W911_16040</name>
</gene>
<dbReference type="HOGENOM" id="CLU_613614_0_0_5"/>
<keyword evidence="2" id="KW-1133">Transmembrane helix</keyword>
<dbReference type="EMBL" id="CP006912">
    <property type="protein sequence ID" value="AHB50398.1"/>
    <property type="molecule type" value="Genomic_DNA"/>
</dbReference>
<dbReference type="AlphaFoldDB" id="V5SIN3"/>
<name>V5SIN3_9HYPH</name>
<dbReference type="RefSeq" id="WP_023788508.1">
    <property type="nucleotide sequence ID" value="NC_022997.1"/>
</dbReference>
<feature type="transmembrane region" description="Helical" evidence="2">
    <location>
        <begin position="259"/>
        <end position="283"/>
    </location>
</feature>
<dbReference type="Gene3D" id="3.40.50.1820">
    <property type="entry name" value="alpha/beta hydrolase"/>
    <property type="match status" value="1"/>
</dbReference>
<evidence type="ECO:0000313" key="3">
    <source>
        <dbReference type="EMBL" id="AHB50398.1"/>
    </source>
</evidence>
<evidence type="ECO:0000256" key="1">
    <source>
        <dbReference type="SAM" id="MobiDB-lite"/>
    </source>
</evidence>
<protein>
    <submittedName>
        <fullName evidence="3">Uncharacterized protein</fullName>
    </submittedName>
</protein>
<accession>V5SIN3</accession>
<feature type="transmembrane region" description="Helical" evidence="2">
    <location>
        <begin position="182"/>
        <end position="203"/>
    </location>
</feature>
<keyword evidence="2" id="KW-0472">Membrane</keyword>
<feature type="transmembrane region" description="Helical" evidence="2">
    <location>
        <begin position="303"/>
        <end position="324"/>
    </location>
</feature>
<dbReference type="PATRIC" id="fig|1029756.8.peg.3343"/>
<feature type="region of interest" description="Disordered" evidence="1">
    <location>
        <begin position="1"/>
        <end position="22"/>
    </location>
</feature>
<dbReference type="InterPro" id="IPR029058">
    <property type="entry name" value="AB_hydrolase_fold"/>
</dbReference>
<feature type="transmembrane region" description="Helical" evidence="2">
    <location>
        <begin position="150"/>
        <end position="170"/>
    </location>
</feature>
<evidence type="ECO:0000256" key="2">
    <source>
        <dbReference type="SAM" id="Phobius"/>
    </source>
</evidence>
<sequence>MLDSAEPSGTGATPRPAASAGKAPVIVTVHGTNDAALDDTGERWWQTGSTFTNRLAERLAARGIPQPEIVPVHWSGKNSDHDRLKGAEALARTLRGLHREGRQHAVLAHSHGGNVAVEGLARARPSAQRGAIISFGTPFFVRKLKTVPRLIALFQLVLGLVIPPIMLWYLIEVLPGDSNKKIEAVVLFSGLFALGVWSLIAGVRKLARRHLAERRFARSLSPSQWLVVHSPRDEAMQLLETAAEINPEYVTTASAMRSLTAFASLAGVIATVAFFVWTGSYFLTPILEKVREGTYGLALGADLTFLLLVPVIYGAVFFAIWLAARAGGAWAYAKFLTSAIHGGVVGAAFGGDDAFKLVGVTRLPPYLVQGREERIEAIDLGGIDDAALFVAAQSLYNSVVANDGPDGGIANPDAMWKRLSDALYHNAYMRDDNVIETVAEHIAATWRQTA</sequence>
<organism evidence="3 4">
    <name type="scientific">Hyphomicrobium nitrativorans NL23</name>
    <dbReference type="NCBI Taxonomy" id="1029756"/>
    <lineage>
        <taxon>Bacteria</taxon>
        <taxon>Pseudomonadati</taxon>
        <taxon>Pseudomonadota</taxon>
        <taxon>Alphaproteobacteria</taxon>
        <taxon>Hyphomicrobiales</taxon>
        <taxon>Hyphomicrobiaceae</taxon>
        <taxon>Hyphomicrobium</taxon>
    </lineage>
</organism>
<evidence type="ECO:0000313" key="4">
    <source>
        <dbReference type="Proteomes" id="UP000018542"/>
    </source>
</evidence>
<dbReference type="KEGG" id="hni:W911_16040"/>
<dbReference type="STRING" id="1029756.W911_16040"/>
<dbReference type="SUPFAM" id="SSF53474">
    <property type="entry name" value="alpha/beta-Hydrolases"/>
    <property type="match status" value="1"/>
</dbReference>
<proteinExistence type="predicted"/>
<reference evidence="3 4" key="1">
    <citation type="journal article" date="2014" name="Genome Announc.">
        <title>Complete Genome Sequence of Hyphomicrobium nitrativorans Strain NL23, a Denitrifying Bacterium Isolated from Biofilm of a Methanol-Fed Denitrification System Treating Seawater at the Montreal Biodome.</title>
        <authorList>
            <person name="Martineau C."/>
            <person name="Villeneuve C."/>
            <person name="Mauffrey F."/>
            <person name="Villemur R."/>
        </authorList>
    </citation>
    <scope>NUCLEOTIDE SEQUENCE [LARGE SCALE GENOMIC DNA]</scope>
    <source>
        <strain evidence="3">NL23</strain>
    </source>
</reference>
<keyword evidence="2" id="KW-0812">Transmembrane</keyword>
<dbReference type="Proteomes" id="UP000018542">
    <property type="component" value="Chromosome"/>
</dbReference>